<protein>
    <submittedName>
        <fullName evidence="6">L-iditol 2-dehydrogenase</fullName>
    </submittedName>
</protein>
<sequence length="339" mass="37045">MKAALLRQVNEVEIADLEMPQIGPGEILVKVYACGLCSTDVSKIRGKEAGTQIVLGHEVVGEVVQVGAEVSRFSVGDRVVVAHHAPCFICHYCRHGNYSMCSDFKSSNIYPGGFAEFIQVPRENVNKATFKIPPEVSYEDAALTEPAACCLRGVKLSHLLPGDWAVVVGTGTMGLLLTQMLCLFNVNVIALDLDNSRLAVALESGARWALNPQRDDVTGEIKKFSDGRGADVAILTVVNQPILDLALAYLRDGGKINLFAWPAKDVNMSVDFYQMFRRELGIFGSYSTTSIELQETLDLIKMQKISPGKLITHNLPLSRLMEGVKLVEEGQALKILIKP</sequence>
<dbReference type="PANTHER" id="PTHR43401">
    <property type="entry name" value="L-THREONINE 3-DEHYDROGENASE"/>
    <property type="match status" value="1"/>
</dbReference>
<evidence type="ECO:0000256" key="2">
    <source>
        <dbReference type="ARBA" id="ARBA00022833"/>
    </source>
</evidence>
<evidence type="ECO:0000256" key="3">
    <source>
        <dbReference type="ARBA" id="ARBA00023002"/>
    </source>
</evidence>
<organism evidence="6 7">
    <name type="scientific">Candidatus Hakubella thermalkaliphila</name>
    <dbReference type="NCBI Taxonomy" id="2754717"/>
    <lineage>
        <taxon>Bacteria</taxon>
        <taxon>Bacillati</taxon>
        <taxon>Actinomycetota</taxon>
        <taxon>Actinomycetota incertae sedis</taxon>
        <taxon>Candidatus Hakubellales</taxon>
        <taxon>Candidatus Hakubellaceae</taxon>
        <taxon>Candidatus Hakubella</taxon>
    </lineage>
</organism>
<dbReference type="InterPro" id="IPR013154">
    <property type="entry name" value="ADH-like_N"/>
</dbReference>
<dbReference type="RefSeq" id="WP_176226599.1">
    <property type="nucleotide sequence ID" value="NZ_BLRV01000051.1"/>
</dbReference>
<dbReference type="Gene3D" id="3.40.50.720">
    <property type="entry name" value="NAD(P)-binding Rossmann-like Domain"/>
    <property type="match status" value="1"/>
</dbReference>
<accession>A0A6V8NQ08</accession>
<dbReference type="Pfam" id="PF08240">
    <property type="entry name" value="ADH_N"/>
    <property type="match status" value="1"/>
</dbReference>
<dbReference type="SMART" id="SM00829">
    <property type="entry name" value="PKS_ER"/>
    <property type="match status" value="1"/>
</dbReference>
<gene>
    <name evidence="6" type="ORF">HKBW3S06_00691</name>
</gene>
<dbReference type="PANTHER" id="PTHR43401:SF2">
    <property type="entry name" value="L-THREONINE 3-DEHYDROGENASE"/>
    <property type="match status" value="1"/>
</dbReference>
<keyword evidence="1 4" id="KW-0479">Metal-binding</keyword>
<comment type="similarity">
    <text evidence="4">Belongs to the zinc-containing alcohol dehydrogenase family.</text>
</comment>
<keyword evidence="3" id="KW-0560">Oxidoreductase</keyword>
<dbReference type="Proteomes" id="UP000580051">
    <property type="component" value="Unassembled WGS sequence"/>
</dbReference>
<evidence type="ECO:0000313" key="6">
    <source>
        <dbReference type="EMBL" id="GFP21464.1"/>
    </source>
</evidence>
<dbReference type="Gene3D" id="3.90.180.10">
    <property type="entry name" value="Medium-chain alcohol dehydrogenases, catalytic domain"/>
    <property type="match status" value="1"/>
</dbReference>
<reference evidence="6 7" key="1">
    <citation type="journal article" date="2020" name="Front. Microbiol.">
        <title>Single-cell genomics of novel Actinobacteria with the Wood-Ljungdahl pathway discovered in a serpentinizing system.</title>
        <authorList>
            <person name="Merino N."/>
            <person name="Kawai M."/>
            <person name="Boyd E.S."/>
            <person name="Colman D.R."/>
            <person name="McGlynn S.E."/>
            <person name="Nealson K.H."/>
            <person name="Kurokawa K."/>
            <person name="Hongoh Y."/>
        </authorList>
    </citation>
    <scope>NUCLEOTIDE SEQUENCE [LARGE SCALE GENOMIC DNA]</scope>
    <source>
        <strain evidence="6 7">S06</strain>
    </source>
</reference>
<dbReference type="InterPro" id="IPR013149">
    <property type="entry name" value="ADH-like_C"/>
</dbReference>
<dbReference type="InterPro" id="IPR036291">
    <property type="entry name" value="NAD(P)-bd_dom_sf"/>
</dbReference>
<comment type="cofactor">
    <cofactor evidence="4">
        <name>Zn(2+)</name>
        <dbReference type="ChEBI" id="CHEBI:29105"/>
    </cofactor>
</comment>
<dbReference type="GO" id="GO:0008270">
    <property type="term" value="F:zinc ion binding"/>
    <property type="evidence" value="ECO:0007669"/>
    <property type="project" value="InterPro"/>
</dbReference>
<proteinExistence type="inferred from homology"/>
<dbReference type="InterPro" id="IPR020843">
    <property type="entry name" value="ER"/>
</dbReference>
<dbReference type="SUPFAM" id="SSF51735">
    <property type="entry name" value="NAD(P)-binding Rossmann-fold domains"/>
    <property type="match status" value="1"/>
</dbReference>
<dbReference type="GO" id="GO:0016491">
    <property type="term" value="F:oxidoreductase activity"/>
    <property type="evidence" value="ECO:0007669"/>
    <property type="project" value="UniProtKB-KW"/>
</dbReference>
<evidence type="ECO:0000313" key="7">
    <source>
        <dbReference type="Proteomes" id="UP000580051"/>
    </source>
</evidence>
<name>A0A6V8NQ08_9ACTN</name>
<evidence type="ECO:0000256" key="1">
    <source>
        <dbReference type="ARBA" id="ARBA00022723"/>
    </source>
</evidence>
<feature type="domain" description="Enoyl reductase (ER)" evidence="5">
    <location>
        <begin position="7"/>
        <end position="337"/>
    </location>
</feature>
<dbReference type="EMBL" id="BLRV01000051">
    <property type="protein sequence ID" value="GFP21464.1"/>
    <property type="molecule type" value="Genomic_DNA"/>
</dbReference>
<dbReference type="InterPro" id="IPR050129">
    <property type="entry name" value="Zn_alcohol_dh"/>
</dbReference>
<dbReference type="InterPro" id="IPR011032">
    <property type="entry name" value="GroES-like_sf"/>
</dbReference>
<evidence type="ECO:0000256" key="4">
    <source>
        <dbReference type="RuleBase" id="RU361277"/>
    </source>
</evidence>
<dbReference type="SUPFAM" id="SSF50129">
    <property type="entry name" value="GroES-like"/>
    <property type="match status" value="1"/>
</dbReference>
<evidence type="ECO:0000259" key="5">
    <source>
        <dbReference type="SMART" id="SM00829"/>
    </source>
</evidence>
<dbReference type="PROSITE" id="PS00059">
    <property type="entry name" value="ADH_ZINC"/>
    <property type="match status" value="1"/>
</dbReference>
<dbReference type="AlphaFoldDB" id="A0A6V8NQ08"/>
<dbReference type="InterPro" id="IPR002328">
    <property type="entry name" value="ADH_Zn_CS"/>
</dbReference>
<dbReference type="Pfam" id="PF00107">
    <property type="entry name" value="ADH_zinc_N"/>
    <property type="match status" value="1"/>
</dbReference>
<keyword evidence="2 4" id="KW-0862">Zinc</keyword>
<comment type="caution">
    <text evidence="6">The sequence shown here is derived from an EMBL/GenBank/DDBJ whole genome shotgun (WGS) entry which is preliminary data.</text>
</comment>